<reference evidence="1" key="1">
    <citation type="journal article" date="2023" name="Science">
        <title>Genome structures resolve the early diversification of teleost fishes.</title>
        <authorList>
            <person name="Parey E."/>
            <person name="Louis A."/>
            <person name="Montfort J."/>
            <person name="Bouchez O."/>
            <person name="Roques C."/>
            <person name="Iampietro C."/>
            <person name="Lluch J."/>
            <person name="Castinel A."/>
            <person name="Donnadieu C."/>
            <person name="Desvignes T."/>
            <person name="Floi Bucao C."/>
            <person name="Jouanno E."/>
            <person name="Wen M."/>
            <person name="Mejri S."/>
            <person name="Dirks R."/>
            <person name="Jansen H."/>
            <person name="Henkel C."/>
            <person name="Chen W.J."/>
            <person name="Zahm M."/>
            <person name="Cabau C."/>
            <person name="Klopp C."/>
            <person name="Thompson A.W."/>
            <person name="Robinson-Rechavi M."/>
            <person name="Braasch I."/>
            <person name="Lecointre G."/>
            <person name="Bobe J."/>
            <person name="Postlethwait J.H."/>
            <person name="Berthelot C."/>
            <person name="Roest Crollius H."/>
            <person name="Guiguen Y."/>
        </authorList>
    </citation>
    <scope>NUCLEOTIDE SEQUENCE</scope>
    <source>
        <strain evidence="1">NC1722</strain>
    </source>
</reference>
<keyword evidence="2" id="KW-1185">Reference proteome</keyword>
<evidence type="ECO:0000313" key="2">
    <source>
        <dbReference type="Proteomes" id="UP001221898"/>
    </source>
</evidence>
<dbReference type="Proteomes" id="UP001221898">
    <property type="component" value="Unassembled WGS sequence"/>
</dbReference>
<evidence type="ECO:0000313" key="1">
    <source>
        <dbReference type="EMBL" id="KAJ8410299.1"/>
    </source>
</evidence>
<comment type="caution">
    <text evidence="1">The sequence shown here is derived from an EMBL/GenBank/DDBJ whole genome shotgun (WGS) entry which is preliminary data.</text>
</comment>
<gene>
    <name evidence="1" type="ORF">AAFF_G00202800</name>
</gene>
<accession>A0AAD7SWY5</accession>
<protein>
    <submittedName>
        <fullName evidence="1">Uncharacterized protein</fullName>
    </submittedName>
</protein>
<dbReference type="EMBL" id="JAINUG010000027">
    <property type="protein sequence ID" value="KAJ8410299.1"/>
    <property type="molecule type" value="Genomic_DNA"/>
</dbReference>
<dbReference type="AlphaFoldDB" id="A0AAD7SWY5"/>
<organism evidence="1 2">
    <name type="scientific">Aldrovandia affinis</name>
    <dbReference type="NCBI Taxonomy" id="143900"/>
    <lineage>
        <taxon>Eukaryota</taxon>
        <taxon>Metazoa</taxon>
        <taxon>Chordata</taxon>
        <taxon>Craniata</taxon>
        <taxon>Vertebrata</taxon>
        <taxon>Euteleostomi</taxon>
        <taxon>Actinopterygii</taxon>
        <taxon>Neopterygii</taxon>
        <taxon>Teleostei</taxon>
        <taxon>Notacanthiformes</taxon>
        <taxon>Halosauridae</taxon>
        <taxon>Aldrovandia</taxon>
    </lineage>
</organism>
<name>A0AAD7SWY5_9TELE</name>
<proteinExistence type="predicted"/>
<sequence length="110" mass="11784">MLPVARLCGDGGMEGLHARAGGKRGARCTRLSAAVKPDAGSVLPLLLLLLRYIDSLQQRRWHTHEGTFASLQHSAGGGLPHPLPPTLIQRGAITVECRSKQTLQRQCPSA</sequence>